<dbReference type="Pfam" id="PF20236">
    <property type="entry name" value="DUF6593"/>
    <property type="match status" value="1"/>
</dbReference>
<dbReference type="EMBL" id="OZ037954">
    <property type="protein sequence ID" value="CAL1699285.1"/>
    <property type="molecule type" value="Genomic_DNA"/>
</dbReference>
<evidence type="ECO:0000259" key="1">
    <source>
        <dbReference type="Pfam" id="PF20236"/>
    </source>
</evidence>
<feature type="domain" description="DUF6593" evidence="1">
    <location>
        <begin position="95"/>
        <end position="202"/>
    </location>
</feature>
<evidence type="ECO:0000313" key="3">
    <source>
        <dbReference type="Proteomes" id="UP001497453"/>
    </source>
</evidence>
<reference evidence="3" key="1">
    <citation type="submission" date="2024-04" db="EMBL/GenBank/DDBJ databases">
        <authorList>
            <person name="Shaw F."/>
            <person name="Minotto A."/>
        </authorList>
    </citation>
    <scope>NUCLEOTIDE SEQUENCE [LARGE SCALE GENOMIC DNA]</scope>
</reference>
<dbReference type="Proteomes" id="UP001497453">
    <property type="component" value="Chromosome 11"/>
</dbReference>
<protein>
    <recommendedName>
        <fullName evidence="1">DUF6593 domain-containing protein</fullName>
    </recommendedName>
</protein>
<proteinExistence type="predicted"/>
<evidence type="ECO:0000313" key="2">
    <source>
        <dbReference type="EMBL" id="CAL1699285.1"/>
    </source>
</evidence>
<keyword evidence="3" id="KW-1185">Reference proteome</keyword>
<dbReference type="InterPro" id="IPR046528">
    <property type="entry name" value="DUF6593"/>
</dbReference>
<organism evidence="2 3">
    <name type="scientific">Somion occarium</name>
    <dbReference type="NCBI Taxonomy" id="3059160"/>
    <lineage>
        <taxon>Eukaryota</taxon>
        <taxon>Fungi</taxon>
        <taxon>Dikarya</taxon>
        <taxon>Basidiomycota</taxon>
        <taxon>Agaricomycotina</taxon>
        <taxon>Agaricomycetes</taxon>
        <taxon>Polyporales</taxon>
        <taxon>Cerrenaceae</taxon>
        <taxon>Somion</taxon>
    </lineage>
</organism>
<sequence length="238" mass="26307">MAVCKIEPTDMLATLARCPQKPHTKFTLKMSVNMNPYTAGGWSRAGNSGSQNPWGDIDAPPSVFGALPSLPMTSIPRSMHPDSLTYQFTSFHTTILNCTVMGPQNQIAYRVVTESTTPSCTIWKDNESRNVAMVQWQPTAMLEIRGVTPRQRVKEWLRLSSDRTRRLMEVRGIEYAWAPMDGFICLYKVSSSAPRVLARIARAPAMVILEVTADAVSGGLLEPCLVATVMFVCGHNID</sequence>
<accession>A0ABP1CUD7</accession>
<name>A0ABP1CUD7_9APHY</name>
<gene>
    <name evidence="2" type="ORF">GFSPODELE1_LOCUS2591</name>
</gene>